<dbReference type="EMBL" id="JAIWYP010000003">
    <property type="protein sequence ID" value="KAH3844093.1"/>
    <property type="molecule type" value="Genomic_DNA"/>
</dbReference>
<protein>
    <submittedName>
        <fullName evidence="1">Uncharacterized protein</fullName>
    </submittedName>
</protein>
<comment type="caution">
    <text evidence="1">The sequence shown here is derived from an EMBL/GenBank/DDBJ whole genome shotgun (WGS) entry which is preliminary data.</text>
</comment>
<dbReference type="Proteomes" id="UP000828390">
    <property type="component" value="Unassembled WGS sequence"/>
</dbReference>
<evidence type="ECO:0000313" key="1">
    <source>
        <dbReference type="EMBL" id="KAH3844093.1"/>
    </source>
</evidence>
<accession>A0A9D4QV35</accession>
<evidence type="ECO:0000313" key="2">
    <source>
        <dbReference type="Proteomes" id="UP000828390"/>
    </source>
</evidence>
<proteinExistence type="predicted"/>
<keyword evidence="2" id="KW-1185">Reference proteome</keyword>
<reference evidence="1" key="2">
    <citation type="submission" date="2020-11" db="EMBL/GenBank/DDBJ databases">
        <authorList>
            <person name="McCartney M.A."/>
            <person name="Auch B."/>
            <person name="Kono T."/>
            <person name="Mallez S."/>
            <person name="Becker A."/>
            <person name="Gohl D.M."/>
            <person name="Silverstein K.A.T."/>
            <person name="Koren S."/>
            <person name="Bechman K.B."/>
            <person name="Herman A."/>
            <person name="Abrahante J.E."/>
            <person name="Garbe J."/>
        </authorList>
    </citation>
    <scope>NUCLEOTIDE SEQUENCE</scope>
    <source>
        <strain evidence="1">Duluth1</strain>
        <tissue evidence="1">Whole animal</tissue>
    </source>
</reference>
<sequence>MSPDVPRPLETQCCPNITCLSILGDNTPFDVNHVKSKSLSQSLASLIRLTTLCIRARQGCKEPWKALHGLNIKRLNMSVSGIGVMQGNQPLIAQSLSSLSQLDTFTLYVHSWIDIKLPLSLKYLNINCDEMSLFVSRKIMNTLSACTQRVGIKFEFGVKIELSQSIEIYRQQLETPTNVEMTRFLIFRWKPSIGRGSEWCVQEVVVGVDGNHDDDIGGDKLYKQFIDDVAELHRFSMRFRIN</sequence>
<dbReference type="AlphaFoldDB" id="A0A9D4QV35"/>
<organism evidence="1 2">
    <name type="scientific">Dreissena polymorpha</name>
    <name type="common">Zebra mussel</name>
    <name type="synonym">Mytilus polymorpha</name>
    <dbReference type="NCBI Taxonomy" id="45954"/>
    <lineage>
        <taxon>Eukaryota</taxon>
        <taxon>Metazoa</taxon>
        <taxon>Spiralia</taxon>
        <taxon>Lophotrochozoa</taxon>
        <taxon>Mollusca</taxon>
        <taxon>Bivalvia</taxon>
        <taxon>Autobranchia</taxon>
        <taxon>Heteroconchia</taxon>
        <taxon>Euheterodonta</taxon>
        <taxon>Imparidentia</taxon>
        <taxon>Neoheterodontei</taxon>
        <taxon>Myida</taxon>
        <taxon>Dreissenoidea</taxon>
        <taxon>Dreissenidae</taxon>
        <taxon>Dreissena</taxon>
    </lineage>
</organism>
<gene>
    <name evidence="1" type="ORF">DPMN_086344</name>
</gene>
<reference evidence="1" key="1">
    <citation type="journal article" date="2019" name="bioRxiv">
        <title>The Genome of the Zebra Mussel, Dreissena polymorpha: A Resource for Invasive Species Research.</title>
        <authorList>
            <person name="McCartney M.A."/>
            <person name="Auch B."/>
            <person name="Kono T."/>
            <person name="Mallez S."/>
            <person name="Zhang Y."/>
            <person name="Obille A."/>
            <person name="Becker A."/>
            <person name="Abrahante J.E."/>
            <person name="Garbe J."/>
            <person name="Badalamenti J.P."/>
            <person name="Herman A."/>
            <person name="Mangelson H."/>
            <person name="Liachko I."/>
            <person name="Sullivan S."/>
            <person name="Sone E.D."/>
            <person name="Koren S."/>
            <person name="Silverstein K.A.T."/>
            <person name="Beckman K.B."/>
            <person name="Gohl D.M."/>
        </authorList>
    </citation>
    <scope>NUCLEOTIDE SEQUENCE</scope>
    <source>
        <strain evidence="1">Duluth1</strain>
        <tissue evidence="1">Whole animal</tissue>
    </source>
</reference>
<name>A0A9D4QV35_DREPO</name>